<sequence length="147" mass="15736">MSRKAGETAMLEAAVVNECLHGAVGSGILAALLLDEEGVLLSSASSSEEYSYSRERTMIIAAIGNVWRASAQNDLAKSKITNELEPEALEQVLIDFGSKKLCAMSVGGKAILCLVGYQVEMGLLKLKTAAVQRRLDVHLRPALVAYK</sequence>
<dbReference type="GO" id="GO:0060090">
    <property type="term" value="F:molecular adaptor activity"/>
    <property type="evidence" value="ECO:0007669"/>
    <property type="project" value="InterPro"/>
</dbReference>
<dbReference type="Proteomes" id="UP000195570">
    <property type="component" value="Unassembled WGS sequence"/>
</dbReference>
<protein>
    <recommendedName>
        <fullName evidence="4">Roadblock/LAMTOR2 domain-containing protein</fullName>
    </recommendedName>
</protein>
<name>A0A1G4I9E3_TRYEQ</name>
<evidence type="ECO:0008006" key="4">
    <source>
        <dbReference type="Google" id="ProtNLM"/>
    </source>
</evidence>
<comment type="caution">
    <text evidence="2">The sequence shown here is derived from an EMBL/GenBank/DDBJ whole genome shotgun (WGS) entry which is preliminary data.</text>
</comment>
<proteinExistence type="inferred from homology"/>
<dbReference type="GO" id="GO:0005085">
    <property type="term" value="F:guanyl-nucleotide exchange factor activity"/>
    <property type="evidence" value="ECO:0007669"/>
    <property type="project" value="InterPro"/>
</dbReference>
<dbReference type="GO" id="GO:0005737">
    <property type="term" value="C:cytoplasm"/>
    <property type="evidence" value="ECO:0007669"/>
    <property type="project" value="UniProtKB-ARBA"/>
</dbReference>
<dbReference type="Gene3D" id="3.30.450.30">
    <property type="entry name" value="Dynein light chain 2a, cytoplasmic"/>
    <property type="match status" value="1"/>
</dbReference>
<dbReference type="AlphaFoldDB" id="A0A1G4I9E3"/>
<reference evidence="2" key="1">
    <citation type="submission" date="2016-09" db="EMBL/GenBank/DDBJ databases">
        <authorList>
            <person name="Hebert L."/>
            <person name="Moumen B."/>
        </authorList>
    </citation>
    <scope>NUCLEOTIDE SEQUENCE [LARGE SCALE GENOMIC DNA]</scope>
    <source>
        <strain evidence="2">OVI</strain>
    </source>
</reference>
<gene>
    <name evidence="2" type="ORF">TEOVI_000797600</name>
</gene>
<evidence type="ECO:0000256" key="1">
    <source>
        <dbReference type="ARBA" id="ARBA00007191"/>
    </source>
</evidence>
<keyword evidence="3" id="KW-1185">Reference proteome</keyword>
<dbReference type="PANTHER" id="PTHR13323">
    <property type="entry name" value="LATE ENDOSOMAL/LYSOSOMAL MP1 INTERACTING PROTEIN"/>
    <property type="match status" value="1"/>
</dbReference>
<dbReference type="GeneID" id="92381910"/>
<accession>A0A1G4I9E3</accession>
<dbReference type="FunFam" id="3.30.450.30:FF:000004">
    <property type="entry name" value="ragulator complex protein LAMTOR2"/>
    <property type="match status" value="1"/>
</dbReference>
<dbReference type="EMBL" id="CZPT02001025">
    <property type="protein sequence ID" value="SCU68629.1"/>
    <property type="molecule type" value="Genomic_DNA"/>
</dbReference>
<dbReference type="GO" id="GO:0032008">
    <property type="term" value="P:positive regulation of TOR signaling"/>
    <property type="evidence" value="ECO:0007669"/>
    <property type="project" value="InterPro"/>
</dbReference>
<comment type="similarity">
    <text evidence="1">Belongs to the GAMAD family.</text>
</comment>
<evidence type="ECO:0000313" key="3">
    <source>
        <dbReference type="Proteomes" id="UP000195570"/>
    </source>
</evidence>
<organism evidence="2 3">
    <name type="scientific">Trypanosoma equiperdum</name>
    <dbReference type="NCBI Taxonomy" id="5694"/>
    <lineage>
        <taxon>Eukaryota</taxon>
        <taxon>Discoba</taxon>
        <taxon>Euglenozoa</taxon>
        <taxon>Kinetoplastea</taxon>
        <taxon>Metakinetoplastina</taxon>
        <taxon>Trypanosomatida</taxon>
        <taxon>Trypanosomatidae</taxon>
        <taxon>Trypanosoma</taxon>
    </lineage>
</organism>
<dbReference type="SUPFAM" id="SSF103196">
    <property type="entry name" value="Roadblock/LC7 domain"/>
    <property type="match status" value="1"/>
</dbReference>
<dbReference type="RefSeq" id="XP_067079754.1">
    <property type="nucleotide sequence ID" value="XM_067223653.1"/>
</dbReference>
<dbReference type="InterPro" id="IPR037587">
    <property type="entry name" value="LAMTOR2-like"/>
</dbReference>
<evidence type="ECO:0000313" key="2">
    <source>
        <dbReference type="EMBL" id="SCU68629.1"/>
    </source>
</evidence>
<dbReference type="VEuPathDB" id="TriTrypDB:TEOVI_000797600"/>